<feature type="coiled-coil region" evidence="1">
    <location>
        <begin position="153"/>
        <end position="180"/>
    </location>
</feature>
<gene>
    <name evidence="3" type="ORF">T310_6504</name>
</gene>
<protein>
    <submittedName>
        <fullName evidence="3">Kinesin family protein</fullName>
    </submittedName>
</protein>
<keyword evidence="4" id="KW-1185">Reference proteome</keyword>
<feature type="non-terminal residue" evidence="3">
    <location>
        <position position="1"/>
    </location>
</feature>
<name>A0A0F4YPF5_RASE3</name>
<sequence length="259" mass="29587">VTSTILSVSSQGRSQAASGRTTPYAASAEDLEEAAREIVRIQDDNEKLIVKLAEEEIKRQEVELKLRAAEEKCLLIEQEVREECWAEMEEKMEEERKRWQHAWDQQVGHNQEHLDKKVELVSRGIKSKFAQGPTSVLQGAMAENFPPVYEDPEPSADERIEELERENDMLRSKIAALERKLMTRSPTKKPKPHLFQNCDSTHDGSLISGESDVENVYQKFSKLKLADSYQTPSTAPKTPGKKMRKLTARRRDLGPEEEL</sequence>
<keyword evidence="1" id="KW-0175">Coiled coil</keyword>
<dbReference type="STRING" id="1408163.A0A0F4YPF5"/>
<feature type="compositionally biased region" description="Polar residues" evidence="2">
    <location>
        <begin position="1"/>
        <end position="21"/>
    </location>
</feature>
<evidence type="ECO:0000256" key="1">
    <source>
        <dbReference type="SAM" id="Coils"/>
    </source>
</evidence>
<dbReference type="AlphaFoldDB" id="A0A0F4YPF5"/>
<dbReference type="RefSeq" id="XP_013326140.1">
    <property type="nucleotide sequence ID" value="XM_013470686.1"/>
</dbReference>
<feature type="compositionally biased region" description="Basic residues" evidence="2">
    <location>
        <begin position="239"/>
        <end position="248"/>
    </location>
</feature>
<reference evidence="3 4" key="1">
    <citation type="submission" date="2015-04" db="EMBL/GenBank/DDBJ databases">
        <authorList>
            <person name="Heijne W.H."/>
            <person name="Fedorova N.D."/>
            <person name="Nierman W.C."/>
            <person name="Vollebregt A.W."/>
            <person name="Zhao Z."/>
            <person name="Wu L."/>
            <person name="Kumar M."/>
            <person name="Stam H."/>
            <person name="van den Berg M.A."/>
            <person name="Pel H.J."/>
        </authorList>
    </citation>
    <scope>NUCLEOTIDE SEQUENCE [LARGE SCALE GENOMIC DNA]</scope>
    <source>
        <strain evidence="3 4">CBS 393.64</strain>
    </source>
</reference>
<evidence type="ECO:0000313" key="4">
    <source>
        <dbReference type="Proteomes" id="UP000053958"/>
    </source>
</evidence>
<evidence type="ECO:0000256" key="2">
    <source>
        <dbReference type="SAM" id="MobiDB-lite"/>
    </source>
</evidence>
<evidence type="ECO:0000313" key="3">
    <source>
        <dbReference type="EMBL" id="KKA19528.1"/>
    </source>
</evidence>
<feature type="region of interest" description="Disordered" evidence="2">
    <location>
        <begin position="181"/>
        <end position="206"/>
    </location>
</feature>
<feature type="compositionally biased region" description="Basic and acidic residues" evidence="2">
    <location>
        <begin position="249"/>
        <end position="259"/>
    </location>
</feature>
<feature type="region of interest" description="Disordered" evidence="2">
    <location>
        <begin position="227"/>
        <end position="259"/>
    </location>
</feature>
<feature type="region of interest" description="Disordered" evidence="2">
    <location>
        <begin position="1"/>
        <end position="28"/>
    </location>
</feature>
<accession>A0A0F4YPF5</accession>
<dbReference type="GeneID" id="25318806"/>
<comment type="caution">
    <text evidence="3">The sequence shown here is derived from an EMBL/GenBank/DDBJ whole genome shotgun (WGS) entry which is preliminary data.</text>
</comment>
<dbReference type="EMBL" id="LASV01000341">
    <property type="protein sequence ID" value="KKA19528.1"/>
    <property type="molecule type" value="Genomic_DNA"/>
</dbReference>
<dbReference type="Proteomes" id="UP000053958">
    <property type="component" value="Unassembled WGS sequence"/>
</dbReference>
<proteinExistence type="predicted"/>
<organism evidence="3 4">
    <name type="scientific">Rasamsonia emersonii (strain ATCC 16479 / CBS 393.64 / IMI 116815)</name>
    <dbReference type="NCBI Taxonomy" id="1408163"/>
    <lineage>
        <taxon>Eukaryota</taxon>
        <taxon>Fungi</taxon>
        <taxon>Dikarya</taxon>
        <taxon>Ascomycota</taxon>
        <taxon>Pezizomycotina</taxon>
        <taxon>Eurotiomycetes</taxon>
        <taxon>Eurotiomycetidae</taxon>
        <taxon>Eurotiales</taxon>
        <taxon>Trichocomaceae</taxon>
        <taxon>Rasamsonia</taxon>
    </lineage>
</organism>
<dbReference type="OrthoDB" id="123929at2759"/>
<dbReference type="SUPFAM" id="SSF75704">
    <property type="entry name" value="Mitotic arrest deficient-like 1, Mad1"/>
    <property type="match status" value="1"/>
</dbReference>